<keyword evidence="1" id="KW-1133">Transmembrane helix</keyword>
<evidence type="ECO:0008006" key="4">
    <source>
        <dbReference type="Google" id="ProtNLM"/>
    </source>
</evidence>
<proteinExistence type="predicted"/>
<keyword evidence="3" id="KW-1185">Reference proteome</keyword>
<evidence type="ECO:0000313" key="3">
    <source>
        <dbReference type="Proteomes" id="UP000727654"/>
    </source>
</evidence>
<accession>A0ABN7YPD0</accession>
<dbReference type="RefSeq" id="WP_224080286.1">
    <property type="nucleotide sequence ID" value="NZ_CAJZAI010000005.1"/>
</dbReference>
<feature type="transmembrane region" description="Helical" evidence="1">
    <location>
        <begin position="52"/>
        <end position="73"/>
    </location>
</feature>
<sequence length="169" mass="18805">MNDGSLTVLAVAQLGVLAGLILFPIAAYAMYRTVRYVLSLPDGRRGRAREMLRIWAKRIAVAIGVVVIVSYGLDVRQRLRAGNCQREASPQESGPYMAEMCLLPARGSVLLRLYSRTTGALLVERMYEDPEPRLIWTRDEVIYDTAATDGKGSVSLPPTWLDRLRAKLP</sequence>
<organism evidence="2 3">
    <name type="scientific">Cupriavidus laharis</name>
    <dbReference type="NCBI Taxonomy" id="151654"/>
    <lineage>
        <taxon>Bacteria</taxon>
        <taxon>Pseudomonadati</taxon>
        <taxon>Pseudomonadota</taxon>
        <taxon>Betaproteobacteria</taxon>
        <taxon>Burkholderiales</taxon>
        <taxon>Burkholderiaceae</taxon>
        <taxon>Cupriavidus</taxon>
    </lineage>
</organism>
<keyword evidence="1" id="KW-0472">Membrane</keyword>
<reference evidence="2 3" key="1">
    <citation type="submission" date="2021-08" db="EMBL/GenBank/DDBJ databases">
        <authorList>
            <person name="Peeters C."/>
        </authorList>
    </citation>
    <scope>NUCLEOTIDE SEQUENCE [LARGE SCALE GENOMIC DNA]</scope>
    <source>
        <strain evidence="2 3">LMG 23992</strain>
    </source>
</reference>
<gene>
    <name evidence="2" type="ORF">LMG23992_02690</name>
</gene>
<dbReference type="EMBL" id="CAJZAI010000005">
    <property type="protein sequence ID" value="CAG9174276.1"/>
    <property type="molecule type" value="Genomic_DNA"/>
</dbReference>
<feature type="transmembrane region" description="Helical" evidence="1">
    <location>
        <begin position="6"/>
        <end position="31"/>
    </location>
</feature>
<keyword evidence="1" id="KW-0812">Transmembrane</keyword>
<comment type="caution">
    <text evidence="2">The sequence shown here is derived from an EMBL/GenBank/DDBJ whole genome shotgun (WGS) entry which is preliminary data.</text>
</comment>
<name>A0ABN7YPD0_9BURK</name>
<protein>
    <recommendedName>
        <fullName evidence="4">DUF3592 domain-containing protein</fullName>
    </recommendedName>
</protein>
<evidence type="ECO:0000313" key="2">
    <source>
        <dbReference type="EMBL" id="CAG9174276.1"/>
    </source>
</evidence>
<dbReference type="Proteomes" id="UP000727654">
    <property type="component" value="Unassembled WGS sequence"/>
</dbReference>
<evidence type="ECO:0000256" key="1">
    <source>
        <dbReference type="SAM" id="Phobius"/>
    </source>
</evidence>